<evidence type="ECO:0000259" key="1">
    <source>
        <dbReference type="Pfam" id="PF03724"/>
    </source>
</evidence>
<organism evidence="2">
    <name type="scientific">uncultured Helicobacter sp</name>
    <dbReference type="NCBI Taxonomy" id="175537"/>
    <lineage>
        <taxon>Bacteria</taxon>
        <taxon>Pseudomonadati</taxon>
        <taxon>Campylobacterota</taxon>
        <taxon>Epsilonproteobacteria</taxon>
        <taxon>Campylobacterales</taxon>
        <taxon>Helicobacteraceae</taxon>
        <taxon>Helicobacter</taxon>
        <taxon>environmental samples</taxon>
    </lineage>
</organism>
<dbReference type="Pfam" id="PF03724">
    <property type="entry name" value="META"/>
    <property type="match status" value="1"/>
</dbReference>
<protein>
    <recommendedName>
        <fullName evidence="1">DUF306 domain-containing protein</fullName>
    </recommendedName>
</protein>
<dbReference type="EMBL" id="MN577569">
    <property type="protein sequence ID" value="QGT50358.1"/>
    <property type="molecule type" value="Genomic_DNA"/>
</dbReference>
<dbReference type="PANTHER" id="PTHR35535">
    <property type="entry name" value="HEAT SHOCK PROTEIN HSLJ"/>
    <property type="match status" value="1"/>
</dbReference>
<gene>
    <name evidence="2" type="ORF">Helico5904_0300</name>
</gene>
<evidence type="ECO:0000313" key="2">
    <source>
        <dbReference type="EMBL" id="QGT50358.1"/>
    </source>
</evidence>
<accession>A0A650EMI2</accession>
<dbReference type="Gene3D" id="2.40.128.270">
    <property type="match status" value="1"/>
</dbReference>
<reference evidence="2" key="1">
    <citation type="journal article" date="2020" name="J. ISSAAS">
        <title>Lactobacilli and other gastrointestinal microbiota of Peromyscus leucopus, reservoir host for agents of Lyme disease and other zoonoses in North America.</title>
        <authorList>
            <person name="Milovic A."/>
            <person name="Bassam K."/>
            <person name="Shao H."/>
            <person name="Chatzistamou I."/>
            <person name="Tufts D.M."/>
            <person name="Diuk-Wasser M."/>
            <person name="Barbour A.G."/>
        </authorList>
    </citation>
    <scope>NUCLEOTIDE SEQUENCE</scope>
    <source>
        <strain evidence="2">LL4</strain>
    </source>
</reference>
<proteinExistence type="predicted"/>
<dbReference type="InterPro" id="IPR038670">
    <property type="entry name" value="HslJ-like_sf"/>
</dbReference>
<dbReference type="PANTHER" id="PTHR35535:SF1">
    <property type="entry name" value="HEAT SHOCK PROTEIN HSLJ"/>
    <property type="match status" value="1"/>
</dbReference>
<sequence>MMKKTTKYFFIIFLLFFVNGCFIDLIKQENKETLLDDGKHWYVYKIVLKSGEEIIPTQNAKSTMEFDADEDRIFGVGSCNNYFATFALKGKKLTMSNAGSSRRVCYPTEDNRYEFLFVRGLNGTFVVSRNYKEMLLKGSEISYYLRLKADE</sequence>
<name>A0A650EMI2_9HELI</name>
<dbReference type="AlphaFoldDB" id="A0A650EMI2"/>
<dbReference type="InterPro" id="IPR053147">
    <property type="entry name" value="Hsp_HslJ-like"/>
</dbReference>
<dbReference type="InterPro" id="IPR005184">
    <property type="entry name" value="DUF306_Meta_HslJ"/>
</dbReference>
<feature type="domain" description="DUF306" evidence="1">
    <location>
        <begin position="56"/>
        <end position="141"/>
    </location>
</feature>